<dbReference type="Proteomes" id="UP000543598">
    <property type="component" value="Unassembled WGS sequence"/>
</dbReference>
<evidence type="ECO:0000256" key="3">
    <source>
        <dbReference type="ARBA" id="ARBA00022806"/>
    </source>
</evidence>
<feature type="region of interest" description="Disordered" evidence="5">
    <location>
        <begin position="1"/>
        <end position="26"/>
    </location>
</feature>
<dbReference type="CDD" id="cd18793">
    <property type="entry name" value="SF2_C_SNF"/>
    <property type="match status" value="1"/>
</dbReference>
<dbReference type="AlphaFoldDB" id="A0A7Y2M522"/>
<keyword evidence="2" id="KW-0378">Hydrolase</keyword>
<dbReference type="Pfam" id="PF00176">
    <property type="entry name" value="SNF2-rel_dom"/>
    <property type="match status" value="1"/>
</dbReference>
<dbReference type="GO" id="GO:0006281">
    <property type="term" value="P:DNA repair"/>
    <property type="evidence" value="ECO:0007669"/>
    <property type="project" value="TreeGrafter"/>
</dbReference>
<dbReference type="Gene3D" id="3.40.50.300">
    <property type="entry name" value="P-loop containing nucleotide triphosphate hydrolases"/>
    <property type="match status" value="1"/>
</dbReference>
<dbReference type="Pfam" id="PF00271">
    <property type="entry name" value="Helicase_C"/>
    <property type="match status" value="1"/>
</dbReference>
<evidence type="ECO:0000313" key="9">
    <source>
        <dbReference type="Proteomes" id="UP000543598"/>
    </source>
</evidence>
<keyword evidence="1" id="KW-0547">Nucleotide-binding</keyword>
<feature type="compositionally biased region" description="Basic residues" evidence="5">
    <location>
        <begin position="11"/>
        <end position="20"/>
    </location>
</feature>
<dbReference type="SMART" id="SM00487">
    <property type="entry name" value="DEXDc"/>
    <property type="match status" value="1"/>
</dbReference>
<dbReference type="GO" id="GO:0005524">
    <property type="term" value="F:ATP binding"/>
    <property type="evidence" value="ECO:0007669"/>
    <property type="project" value="InterPro"/>
</dbReference>
<dbReference type="PROSITE" id="PS51192">
    <property type="entry name" value="HELICASE_ATP_BIND_1"/>
    <property type="match status" value="1"/>
</dbReference>
<dbReference type="InterPro" id="IPR014001">
    <property type="entry name" value="Helicase_ATP-bd"/>
</dbReference>
<name>A0A7Y2M522_9MICO</name>
<keyword evidence="3 8" id="KW-0347">Helicase</keyword>
<organism evidence="8 9">
    <name type="scientific">Microbacterium ulmi</name>
    <dbReference type="NCBI Taxonomy" id="179095"/>
    <lineage>
        <taxon>Bacteria</taxon>
        <taxon>Bacillati</taxon>
        <taxon>Actinomycetota</taxon>
        <taxon>Actinomycetes</taxon>
        <taxon>Micrococcales</taxon>
        <taxon>Microbacteriaceae</taxon>
        <taxon>Microbacterium</taxon>
    </lineage>
</organism>
<feature type="compositionally biased region" description="Low complexity" evidence="5">
    <location>
        <begin position="1"/>
        <end position="10"/>
    </location>
</feature>
<feature type="domain" description="Helicase ATP-binding" evidence="6">
    <location>
        <begin position="245"/>
        <end position="404"/>
    </location>
</feature>
<dbReference type="GO" id="GO:0031297">
    <property type="term" value="P:replication fork processing"/>
    <property type="evidence" value="ECO:0007669"/>
    <property type="project" value="TreeGrafter"/>
</dbReference>
<dbReference type="GO" id="GO:0016787">
    <property type="term" value="F:hydrolase activity"/>
    <property type="evidence" value="ECO:0007669"/>
    <property type="project" value="UniProtKB-KW"/>
</dbReference>
<dbReference type="InterPro" id="IPR001650">
    <property type="entry name" value="Helicase_C-like"/>
</dbReference>
<feature type="domain" description="Helicase C-terminal" evidence="7">
    <location>
        <begin position="531"/>
        <end position="703"/>
    </location>
</feature>
<keyword evidence="4" id="KW-0067">ATP-binding</keyword>
<dbReference type="InterPro" id="IPR027417">
    <property type="entry name" value="P-loop_NTPase"/>
</dbReference>
<evidence type="ECO:0000256" key="1">
    <source>
        <dbReference type="ARBA" id="ARBA00022741"/>
    </source>
</evidence>
<dbReference type="InterPro" id="IPR049730">
    <property type="entry name" value="SNF2/RAD54-like_C"/>
</dbReference>
<dbReference type="CDD" id="cd17919">
    <property type="entry name" value="DEXHc_Snf"/>
    <property type="match status" value="1"/>
</dbReference>
<dbReference type="RefSeq" id="WP_167039261.1">
    <property type="nucleotide sequence ID" value="NZ_BAAANA010000001.1"/>
</dbReference>
<accession>A0A7Y2M522</accession>
<dbReference type="PANTHER" id="PTHR45766">
    <property type="entry name" value="DNA ANNEALING HELICASE AND ENDONUCLEASE ZRANB3 FAMILY MEMBER"/>
    <property type="match status" value="1"/>
</dbReference>
<dbReference type="SUPFAM" id="SSF52540">
    <property type="entry name" value="P-loop containing nucleoside triphosphate hydrolases"/>
    <property type="match status" value="2"/>
</dbReference>
<dbReference type="InterPro" id="IPR000330">
    <property type="entry name" value="SNF2_N"/>
</dbReference>
<evidence type="ECO:0000256" key="2">
    <source>
        <dbReference type="ARBA" id="ARBA00022801"/>
    </source>
</evidence>
<protein>
    <submittedName>
        <fullName evidence="8">DEAD/DEAH box helicase</fullName>
    </submittedName>
</protein>
<dbReference type="InterPro" id="IPR038718">
    <property type="entry name" value="SNF2-like_sf"/>
</dbReference>
<dbReference type="PROSITE" id="PS51194">
    <property type="entry name" value="HELICASE_CTER"/>
    <property type="match status" value="1"/>
</dbReference>
<evidence type="ECO:0000259" key="7">
    <source>
        <dbReference type="PROSITE" id="PS51194"/>
    </source>
</evidence>
<evidence type="ECO:0000313" key="8">
    <source>
        <dbReference type="EMBL" id="NNH05223.1"/>
    </source>
</evidence>
<evidence type="ECO:0000256" key="5">
    <source>
        <dbReference type="SAM" id="MobiDB-lite"/>
    </source>
</evidence>
<gene>
    <name evidence="8" type="ORF">HLA99_15355</name>
</gene>
<evidence type="ECO:0000259" key="6">
    <source>
        <dbReference type="PROSITE" id="PS51192"/>
    </source>
</evidence>
<reference evidence="8 9" key="1">
    <citation type="submission" date="2020-05" db="EMBL/GenBank/DDBJ databases">
        <title>MicrobeNet Type strains.</title>
        <authorList>
            <person name="Nicholson A.C."/>
        </authorList>
    </citation>
    <scope>NUCLEOTIDE SEQUENCE [LARGE SCALE GENOMIC DNA]</scope>
    <source>
        <strain evidence="8 9">JCM 14282</strain>
    </source>
</reference>
<dbReference type="EMBL" id="JABEMB010000037">
    <property type="protein sequence ID" value="NNH05223.1"/>
    <property type="molecule type" value="Genomic_DNA"/>
</dbReference>
<proteinExistence type="predicted"/>
<comment type="caution">
    <text evidence="8">The sequence shown here is derived from an EMBL/GenBank/DDBJ whole genome shotgun (WGS) entry which is preliminary data.</text>
</comment>
<keyword evidence="9" id="KW-1185">Reference proteome</keyword>
<evidence type="ECO:0000256" key="4">
    <source>
        <dbReference type="ARBA" id="ARBA00022840"/>
    </source>
</evidence>
<dbReference type="GO" id="GO:0004386">
    <property type="term" value="F:helicase activity"/>
    <property type="evidence" value="ECO:0007669"/>
    <property type="project" value="UniProtKB-KW"/>
</dbReference>
<dbReference type="Gene3D" id="3.40.50.10810">
    <property type="entry name" value="Tandem AAA-ATPase domain"/>
    <property type="match status" value="1"/>
</dbReference>
<dbReference type="PANTHER" id="PTHR45766:SF3">
    <property type="entry name" value="DNA ANNEALING HELICASE AND ENDONUCLEASE ZRANB3"/>
    <property type="match status" value="1"/>
</dbReference>
<dbReference type="SMART" id="SM00490">
    <property type="entry name" value="HELICc"/>
    <property type="match status" value="1"/>
</dbReference>
<sequence>MPPTASTAHRTAQRRRRPSSARRDDEAPIIPILARKVREVEAKAQRGKLGPTNRVKFQVIAFLVREERARVKADTTIADAARAELLKRLDGVATILAKTAARDTSLIQLLEVDQAASPVARRMRRDWLLESGAELAPDELIITDVAPVQTPVVPAALAERQVVPPQVEARRESNPFLAPDLSLRAPIQTPRRRLDGWELMGPLYKAFETGAGGGAATMELPPVPEFDRLSPKGLEIMPHQSRFLESVRAGHRTFLLADEPGLGKTAESVLAASVAGAYPLLAVVPNVVKMNWAREVERWTPQRRATVITGDGEDIDAFADVFIVNYEILDRHLAWLGALGLKGMVVDEAHFIKNLSSQRSQNVLALAARIREQVRDPLLLALTGTPLINDVEDFDAIWRFLGWTNGEKPGPLLMERLDESGLTPADKAFYPEARDAVISMGIVRRKKKDVAADLPDKLIADLPVELDDEFGRSIRQAERELGERLAARYRRIVEARGDRGLAPGEVDADIVRLVAQNELEESKAAGTGAENVFTMVRKIGQAKALLAADYAVQLQRSVDKVVFFAKHIDVMDQAEAHFAAAGLRTVSIRGDQTSPARQLAIDSFNNDPGVGIAVCSLTAAGVGLNMQAASNVVLAELSWTAAEQTQAIDRVHRIGQDEPVTAWRIIAAHTIDTKIAELIDSKQGLAARALDGEAVDPQSSDSVQLSALMHVLRQALGAD</sequence>